<dbReference type="Proteomes" id="UP000190648">
    <property type="component" value="Unassembled WGS sequence"/>
</dbReference>
<name>A0A1V4JLR9_PATFA</name>
<proteinExistence type="predicted"/>
<accession>A0A1V4JLR9</accession>
<sequence>MKNLPIASSRNRFLPNIRPHQRWVTASWRINMQAPQRLSKTKREDNRHFALFLTTPLLSCTSKTSDLCPLLSCCHGEGPIHNPLCSAESLNY</sequence>
<keyword evidence="2" id="KW-1185">Reference proteome</keyword>
<organism evidence="1 2">
    <name type="scientific">Patagioenas fasciata monilis</name>
    <dbReference type="NCBI Taxonomy" id="372326"/>
    <lineage>
        <taxon>Eukaryota</taxon>
        <taxon>Metazoa</taxon>
        <taxon>Chordata</taxon>
        <taxon>Craniata</taxon>
        <taxon>Vertebrata</taxon>
        <taxon>Euteleostomi</taxon>
        <taxon>Archelosauria</taxon>
        <taxon>Archosauria</taxon>
        <taxon>Dinosauria</taxon>
        <taxon>Saurischia</taxon>
        <taxon>Theropoda</taxon>
        <taxon>Coelurosauria</taxon>
        <taxon>Aves</taxon>
        <taxon>Neognathae</taxon>
        <taxon>Neoaves</taxon>
        <taxon>Columbimorphae</taxon>
        <taxon>Columbiformes</taxon>
        <taxon>Columbidae</taxon>
        <taxon>Patagioenas</taxon>
    </lineage>
</organism>
<dbReference type="AlphaFoldDB" id="A0A1V4JLR9"/>
<evidence type="ECO:0000313" key="2">
    <source>
        <dbReference type="Proteomes" id="UP000190648"/>
    </source>
</evidence>
<gene>
    <name evidence="1" type="ORF">AV530_005537</name>
</gene>
<reference evidence="1 2" key="1">
    <citation type="submission" date="2016-02" db="EMBL/GenBank/DDBJ databases">
        <title>Band-tailed pigeon sequencing and assembly.</title>
        <authorList>
            <person name="Soares A.E."/>
            <person name="Novak B.J."/>
            <person name="Rice E.S."/>
            <person name="O'Connell B."/>
            <person name="Chang D."/>
            <person name="Weber S."/>
            <person name="Shapiro B."/>
        </authorList>
    </citation>
    <scope>NUCLEOTIDE SEQUENCE [LARGE SCALE GENOMIC DNA]</scope>
    <source>
        <strain evidence="1">BTP2013</strain>
        <tissue evidence="1">Blood</tissue>
    </source>
</reference>
<comment type="caution">
    <text evidence="1">The sequence shown here is derived from an EMBL/GenBank/DDBJ whole genome shotgun (WGS) entry which is preliminary data.</text>
</comment>
<evidence type="ECO:0000313" key="1">
    <source>
        <dbReference type="EMBL" id="OPJ73132.1"/>
    </source>
</evidence>
<protein>
    <submittedName>
        <fullName evidence="1">Uncharacterized protein</fullName>
    </submittedName>
</protein>
<dbReference type="EMBL" id="LSYS01006902">
    <property type="protein sequence ID" value="OPJ73132.1"/>
    <property type="molecule type" value="Genomic_DNA"/>
</dbReference>